<evidence type="ECO:0000256" key="1">
    <source>
        <dbReference type="SAM" id="Phobius"/>
    </source>
</evidence>
<dbReference type="AlphaFoldDB" id="A0A939TKA6"/>
<keyword evidence="1" id="KW-0812">Transmembrane</keyword>
<name>A0A939TKA6_9MICO</name>
<evidence type="ECO:0000313" key="2">
    <source>
        <dbReference type="EMBL" id="MBO2990071.1"/>
    </source>
</evidence>
<dbReference type="Pfam" id="PF11292">
    <property type="entry name" value="DUF3093"/>
    <property type="match status" value="1"/>
</dbReference>
<dbReference type="EMBL" id="JAGFBF010000005">
    <property type="protein sequence ID" value="MBO2990071.1"/>
    <property type="molecule type" value="Genomic_DNA"/>
</dbReference>
<dbReference type="Proteomes" id="UP000668403">
    <property type="component" value="Unassembled WGS sequence"/>
</dbReference>
<keyword evidence="1" id="KW-0472">Membrane</keyword>
<keyword evidence="3" id="KW-1185">Reference proteome</keyword>
<comment type="caution">
    <text evidence="2">The sequence shown here is derived from an EMBL/GenBank/DDBJ whole genome shotgun (WGS) entry which is preliminary data.</text>
</comment>
<feature type="transmembrane region" description="Helical" evidence="1">
    <location>
        <begin position="12"/>
        <end position="34"/>
    </location>
</feature>
<evidence type="ECO:0000313" key="3">
    <source>
        <dbReference type="Proteomes" id="UP000668403"/>
    </source>
</evidence>
<keyword evidence="1" id="KW-1133">Transmembrane helix</keyword>
<organism evidence="2 3">
    <name type="scientific">Leucobacter tardus</name>
    <dbReference type="NCBI Taxonomy" id="501483"/>
    <lineage>
        <taxon>Bacteria</taxon>
        <taxon>Bacillati</taxon>
        <taxon>Actinomycetota</taxon>
        <taxon>Actinomycetes</taxon>
        <taxon>Micrococcales</taxon>
        <taxon>Microbacteriaceae</taxon>
        <taxon>Leucobacter</taxon>
    </lineage>
</organism>
<proteinExistence type="predicted"/>
<sequence>MAETTTRYRERLWPSTVMFIITAVFLIPAVTLVLTPIDAAIALPGAITVYAIVFAILAALSPTVRVENGELLGGRAHIPLEMLGEPEHLGRDELRRAIGIELDARAHLVVRGWIREGLRIPNLDDRDPAPYWIITSRRPQALASAIRNG</sequence>
<dbReference type="InterPro" id="IPR021443">
    <property type="entry name" value="DUF3093"/>
</dbReference>
<accession>A0A939TKA6</accession>
<protein>
    <submittedName>
        <fullName evidence="2">DUF3093 domain-containing protein</fullName>
    </submittedName>
</protein>
<dbReference type="RefSeq" id="WP_208238774.1">
    <property type="nucleotide sequence ID" value="NZ_BAAAQU010000002.1"/>
</dbReference>
<feature type="transmembrane region" description="Helical" evidence="1">
    <location>
        <begin position="40"/>
        <end position="60"/>
    </location>
</feature>
<reference evidence="2" key="1">
    <citation type="submission" date="2021-03" db="EMBL/GenBank/DDBJ databases">
        <title>Leucobacter chromiisoli sp. nov., isolated from chromium-containing soil of chemical plant.</title>
        <authorList>
            <person name="Xu Z."/>
        </authorList>
    </citation>
    <scope>NUCLEOTIDE SEQUENCE</scope>
    <source>
        <strain evidence="2">K 70/01</strain>
    </source>
</reference>
<gene>
    <name evidence="2" type="ORF">J4H85_08715</name>
</gene>